<protein>
    <submittedName>
        <fullName evidence="2">Uncharacterized protein</fullName>
    </submittedName>
</protein>
<keyword evidence="3" id="KW-1185">Reference proteome</keyword>
<reference evidence="2 3" key="1">
    <citation type="submission" date="2016-03" db="EMBL/GenBank/DDBJ databases">
        <title>Comparative genomics of Pseudogymnoascus destructans, the fungus causing white-nose syndrome of bats.</title>
        <authorList>
            <person name="Palmer J.M."/>
            <person name="Drees K.P."/>
            <person name="Foster J.T."/>
            <person name="Lindner D.L."/>
        </authorList>
    </citation>
    <scope>NUCLEOTIDE SEQUENCE [LARGE SCALE GENOMIC DNA]</scope>
    <source>
        <strain evidence="2 3">UAMH 10579</strain>
    </source>
</reference>
<sequence>MDRTPHLSRRSRRRSPSSARIARIERYTQLLSRMDLVRMQEEIDAEEERQSRLTPEERMRENGQELQRRLECEPAIAILLQRSPPGHMVRAECRAVSCPIAAMSPSDKGRRIMDVYRAVLVSDEDQYFHISCLEKMITLSSLAPSRFKLDMNGYRWRDGWPWTWGLMLRKWFEHSGCIDLAKIAEYIDAYDTFKEADSDFMTQWGEWEHTHRRECAADLGSCGCPPEPKGPVSPMLEGYKTEKAKICSIGEVLRHPYLERLSAQIHTSLHESILVFPEQEPCGGEAQKDGSNLEPRPKDEDNPSPMNEASKTEEGGACSHHV</sequence>
<dbReference type="STRING" id="342668.A0A1B8GCQ0"/>
<proteinExistence type="predicted"/>
<reference evidence="3" key="2">
    <citation type="journal article" date="2018" name="Nat. Commun.">
        <title>Extreme sensitivity to ultraviolet light in the fungal pathogen causing white-nose syndrome of bats.</title>
        <authorList>
            <person name="Palmer J.M."/>
            <person name="Drees K.P."/>
            <person name="Foster J.T."/>
            <person name="Lindner D.L."/>
        </authorList>
    </citation>
    <scope>NUCLEOTIDE SEQUENCE [LARGE SCALE GENOMIC DNA]</scope>
    <source>
        <strain evidence="3">UAMH 10579</strain>
    </source>
</reference>
<accession>A0A1B8GCQ0</accession>
<dbReference type="Proteomes" id="UP000091956">
    <property type="component" value="Unassembled WGS sequence"/>
</dbReference>
<dbReference type="EMBL" id="KV460251">
    <property type="protein sequence ID" value="OBT93616.2"/>
    <property type="molecule type" value="Genomic_DNA"/>
</dbReference>
<evidence type="ECO:0000313" key="2">
    <source>
        <dbReference type="EMBL" id="OBT93616.2"/>
    </source>
</evidence>
<dbReference type="GeneID" id="28841469"/>
<evidence type="ECO:0000313" key="3">
    <source>
        <dbReference type="Proteomes" id="UP000091956"/>
    </source>
</evidence>
<evidence type="ECO:0000256" key="1">
    <source>
        <dbReference type="SAM" id="MobiDB-lite"/>
    </source>
</evidence>
<dbReference type="RefSeq" id="XP_018127349.2">
    <property type="nucleotide sequence ID" value="XM_018277511.2"/>
</dbReference>
<feature type="region of interest" description="Disordered" evidence="1">
    <location>
        <begin position="280"/>
        <end position="322"/>
    </location>
</feature>
<name>A0A1B8GCQ0_9PEZI</name>
<gene>
    <name evidence="2" type="ORF">VE01_08083</name>
</gene>
<dbReference type="AlphaFoldDB" id="A0A1B8GCQ0"/>
<organism evidence="2 3">
    <name type="scientific">Pseudogymnoascus verrucosus</name>
    <dbReference type="NCBI Taxonomy" id="342668"/>
    <lineage>
        <taxon>Eukaryota</taxon>
        <taxon>Fungi</taxon>
        <taxon>Dikarya</taxon>
        <taxon>Ascomycota</taxon>
        <taxon>Pezizomycotina</taxon>
        <taxon>Leotiomycetes</taxon>
        <taxon>Thelebolales</taxon>
        <taxon>Thelebolaceae</taxon>
        <taxon>Pseudogymnoascus</taxon>
    </lineage>
</organism>